<keyword evidence="2" id="KW-1185">Reference proteome</keyword>
<evidence type="ECO:0000313" key="2">
    <source>
        <dbReference type="Proteomes" id="UP001165069"/>
    </source>
</evidence>
<proteinExistence type="predicted"/>
<accession>A0ABQ5QF92</accession>
<organism evidence="1 2">
    <name type="scientific">Geothrix limicola</name>
    <dbReference type="NCBI Taxonomy" id="2927978"/>
    <lineage>
        <taxon>Bacteria</taxon>
        <taxon>Pseudomonadati</taxon>
        <taxon>Acidobacteriota</taxon>
        <taxon>Holophagae</taxon>
        <taxon>Holophagales</taxon>
        <taxon>Holophagaceae</taxon>
        <taxon>Geothrix</taxon>
    </lineage>
</organism>
<protein>
    <recommendedName>
        <fullName evidence="3">Alginate export domain-containing protein</fullName>
    </recommendedName>
</protein>
<comment type="caution">
    <text evidence="1">The sequence shown here is derived from an EMBL/GenBank/DDBJ whole genome shotgun (WGS) entry which is preliminary data.</text>
</comment>
<reference evidence="1 2" key="1">
    <citation type="journal article" date="2023" name="Antonie Van Leeuwenhoek">
        <title>Mesoterricola silvestris gen. nov., sp. nov., Mesoterricola sediminis sp. nov., Geothrix oryzae sp. nov., Geothrix edaphica sp. nov., Geothrix rubra sp. nov., and Geothrix limicola sp. nov., six novel members of Acidobacteriota isolated from soils.</title>
        <authorList>
            <person name="Itoh H."/>
            <person name="Sugisawa Y."/>
            <person name="Mise K."/>
            <person name="Xu Z."/>
            <person name="Kuniyasu M."/>
            <person name="Ushijima N."/>
            <person name="Kawano K."/>
            <person name="Kobayashi E."/>
            <person name="Shiratori Y."/>
            <person name="Masuda Y."/>
            <person name="Senoo K."/>
        </authorList>
    </citation>
    <scope>NUCLEOTIDE SEQUENCE [LARGE SCALE GENOMIC DNA]</scope>
    <source>
        <strain evidence="1 2">Red804</strain>
    </source>
</reference>
<name>A0ABQ5QF92_9BACT</name>
<dbReference type="EMBL" id="BSDE01000003">
    <property type="protein sequence ID" value="GLH73510.1"/>
    <property type="molecule type" value="Genomic_DNA"/>
</dbReference>
<gene>
    <name evidence="1" type="ORF">GETHLI_20120</name>
</gene>
<evidence type="ECO:0008006" key="3">
    <source>
        <dbReference type="Google" id="ProtNLM"/>
    </source>
</evidence>
<evidence type="ECO:0000313" key="1">
    <source>
        <dbReference type="EMBL" id="GLH73510.1"/>
    </source>
</evidence>
<sequence>MPIRRWTLGLAAVIAFGQEAAPFQPEVADPRKPAWELTLRGDRLDNPVDAGDSFRRTALQLRLRWSWDLDALHLEAGTRSAMGSDGNRFNAPRWDQQPSNGTQVDVAHGDLSWASARSFGTLSLGFQENGLLSSQALWDRNLRFLGAGGRVGLRDSEGLVQEAGLRASVGRVRNVLGGDMDLAAGQAVLKLDTGPWSWTAHAGRWNLSWNPGAERLRALPGADPLARQKLVLDAVGASARWNCRFPLEARWFEAKNRRTGENSEEVQATAGSRERLYWPQLSITWQRLSSTGTLYPVNGDEWWFYRRAKGHRADLSLPLPGHWLATLVYLRQRADGEDYDVTRKQIVLVKRF</sequence>
<dbReference type="RefSeq" id="WP_285574718.1">
    <property type="nucleotide sequence ID" value="NZ_BSDE01000003.1"/>
</dbReference>
<dbReference type="Proteomes" id="UP001165069">
    <property type="component" value="Unassembled WGS sequence"/>
</dbReference>